<dbReference type="SUPFAM" id="SSF52266">
    <property type="entry name" value="SGNH hydrolase"/>
    <property type="match status" value="2"/>
</dbReference>
<dbReference type="PANTHER" id="PTHR45648:SF61">
    <property type="entry name" value="GDSL-LIKE LIPASE_ACYLHYDROLASE"/>
    <property type="match status" value="1"/>
</dbReference>
<dbReference type="FunFam" id="3.40.50.1110:FF:000003">
    <property type="entry name" value="GDSL esterase/lipase APG"/>
    <property type="match status" value="2"/>
</dbReference>
<protein>
    <recommendedName>
        <fullName evidence="6">GDSL esterase/lipase</fullName>
    </recommendedName>
</protein>
<dbReference type="InterPro" id="IPR001087">
    <property type="entry name" value="GDSL"/>
</dbReference>
<dbReference type="InterPro" id="IPR036514">
    <property type="entry name" value="SGNH_hydro_sf"/>
</dbReference>
<dbReference type="InterPro" id="IPR035669">
    <property type="entry name" value="SGNH_plant_lipase-like"/>
</dbReference>
<dbReference type="EMBL" id="JAQIZT010000019">
    <property type="protein sequence ID" value="KAJ6951651.1"/>
    <property type="molecule type" value="Genomic_DNA"/>
</dbReference>
<dbReference type="GO" id="GO:0016042">
    <property type="term" value="P:lipid catabolic process"/>
    <property type="evidence" value="ECO:0007669"/>
    <property type="project" value="UniProtKB-KW"/>
</dbReference>
<dbReference type="CDD" id="cd01837">
    <property type="entry name" value="SGNH_plant_lipase_like"/>
    <property type="match status" value="2"/>
</dbReference>
<organism evidence="4 5">
    <name type="scientific">Populus alba x Populus x berolinensis</name>
    <dbReference type="NCBI Taxonomy" id="444605"/>
    <lineage>
        <taxon>Eukaryota</taxon>
        <taxon>Viridiplantae</taxon>
        <taxon>Streptophyta</taxon>
        <taxon>Embryophyta</taxon>
        <taxon>Tracheophyta</taxon>
        <taxon>Spermatophyta</taxon>
        <taxon>Magnoliopsida</taxon>
        <taxon>eudicotyledons</taxon>
        <taxon>Gunneridae</taxon>
        <taxon>Pentapetalae</taxon>
        <taxon>rosids</taxon>
        <taxon>fabids</taxon>
        <taxon>Malpighiales</taxon>
        <taxon>Salicaceae</taxon>
        <taxon>Saliceae</taxon>
        <taxon>Populus</taxon>
    </lineage>
</organism>
<dbReference type="Pfam" id="PF00657">
    <property type="entry name" value="Lipase_GDSL"/>
    <property type="match status" value="2"/>
</dbReference>
<proteinExistence type="inferred from homology"/>
<accession>A0AAD6L7F0</accession>
<evidence type="ECO:0000256" key="2">
    <source>
        <dbReference type="ARBA" id="ARBA00022801"/>
    </source>
</evidence>
<keyword evidence="5" id="KW-1185">Reference proteome</keyword>
<name>A0AAD6L7F0_9ROSI</name>
<sequence length="541" mass="59788">MYGKRIGSESVLPYLSPQLRGQRLLNGANFASAGIGILNDTGVQFINIIRMYRQLEYFQEYQRRARALVGVDQTERLVKGALVLITVGGNDFVNNYFLIPYSARSRQFSVPNYVKYLISEYEKLLMKLYKLGARRVLVTGTGPMGCVPAELAMRSTNGGCSAALQRAASLYNPQLVRMLKGLNKKIGKTVFVAANTHQSHLDFISNPQAFGFTTTKTACCGQGPYNGLGLCTAASNLCPNRELYAFWDAFHPSEKANRLIVEQIYSGTTNPELRGQRLLVGANFASAGIGILNDTGVQFINIIRMYRQLEYFQQYQQRVGALIGAEQAKRLVNQALVLITVGGNDFVNNYYLVPSSARSRQYNLPNYVKYLISEYRELLMKLYNLGARRVLVTGTGPLGCVPAELATRGTNGGCSAELQRAAALYNPQLESMINDLNTKIGSNVFIAANTHQMHTDFVSNPQAYGFTTSKIACCGQGPNNGIGLCTVLSNLCPNRNVYAFWDPFHPSEKANRIIVEQIMTGSTQYMKPMNLSTIMALDSRS</sequence>
<reference evidence="4" key="1">
    <citation type="journal article" date="2023" name="Mol. Ecol. Resour.">
        <title>Chromosome-level genome assembly of a triploid poplar Populus alba 'Berolinensis'.</title>
        <authorList>
            <person name="Chen S."/>
            <person name="Yu Y."/>
            <person name="Wang X."/>
            <person name="Wang S."/>
            <person name="Zhang T."/>
            <person name="Zhou Y."/>
            <person name="He R."/>
            <person name="Meng N."/>
            <person name="Wang Y."/>
            <person name="Liu W."/>
            <person name="Liu Z."/>
            <person name="Liu J."/>
            <person name="Guo Q."/>
            <person name="Huang H."/>
            <person name="Sederoff R.R."/>
            <person name="Wang G."/>
            <person name="Qu G."/>
            <person name="Chen S."/>
        </authorList>
    </citation>
    <scope>NUCLEOTIDE SEQUENCE</scope>
    <source>
        <strain evidence="4">SC-2020</strain>
    </source>
</reference>
<keyword evidence="3" id="KW-0442">Lipid degradation</keyword>
<evidence type="ECO:0008006" key="6">
    <source>
        <dbReference type="Google" id="ProtNLM"/>
    </source>
</evidence>
<evidence type="ECO:0000256" key="1">
    <source>
        <dbReference type="ARBA" id="ARBA00008668"/>
    </source>
</evidence>
<keyword evidence="2" id="KW-0378">Hydrolase</keyword>
<keyword evidence="3" id="KW-0443">Lipid metabolism</keyword>
<dbReference type="AlphaFoldDB" id="A0AAD6L7F0"/>
<comment type="similarity">
    <text evidence="1">Belongs to the 'GDSL' lipolytic enzyme family.</text>
</comment>
<evidence type="ECO:0000313" key="5">
    <source>
        <dbReference type="Proteomes" id="UP001164929"/>
    </source>
</evidence>
<dbReference type="Proteomes" id="UP001164929">
    <property type="component" value="Chromosome 19"/>
</dbReference>
<dbReference type="GO" id="GO:0016788">
    <property type="term" value="F:hydrolase activity, acting on ester bonds"/>
    <property type="evidence" value="ECO:0007669"/>
    <property type="project" value="InterPro"/>
</dbReference>
<dbReference type="Gene3D" id="3.40.50.1110">
    <property type="entry name" value="SGNH hydrolase"/>
    <property type="match status" value="2"/>
</dbReference>
<gene>
    <name evidence="4" type="ORF">NC653_040945</name>
</gene>
<evidence type="ECO:0000256" key="3">
    <source>
        <dbReference type="ARBA" id="ARBA00022963"/>
    </source>
</evidence>
<dbReference type="InterPro" id="IPR051058">
    <property type="entry name" value="GDSL_Est/Lipase"/>
</dbReference>
<comment type="caution">
    <text evidence="4">The sequence shown here is derived from an EMBL/GenBank/DDBJ whole genome shotgun (WGS) entry which is preliminary data.</text>
</comment>
<dbReference type="PANTHER" id="PTHR45648">
    <property type="entry name" value="GDSL LIPASE/ACYLHYDROLASE FAMILY PROTEIN (AFU_ORTHOLOGUE AFUA_4G14700)"/>
    <property type="match status" value="1"/>
</dbReference>
<evidence type="ECO:0000313" key="4">
    <source>
        <dbReference type="EMBL" id="KAJ6951651.1"/>
    </source>
</evidence>